<dbReference type="SUPFAM" id="SSF53383">
    <property type="entry name" value="PLP-dependent transferases"/>
    <property type="match status" value="1"/>
</dbReference>
<gene>
    <name evidence="9" type="ORF">NAS2_0788</name>
</gene>
<protein>
    <recommendedName>
        <fullName evidence="7">Aminotransferase</fullName>
        <ecNumber evidence="7">2.6.1.-</ecNumber>
    </recommendedName>
</protein>
<evidence type="ECO:0000313" key="10">
    <source>
        <dbReference type="Proteomes" id="UP000509448"/>
    </source>
</evidence>
<dbReference type="EMBL" id="AP018732">
    <property type="protein sequence ID" value="BBE42177.1"/>
    <property type="molecule type" value="Genomic_DNA"/>
</dbReference>
<feature type="domain" description="Aminotransferase class I/classII large" evidence="8">
    <location>
        <begin position="29"/>
        <end position="365"/>
    </location>
</feature>
<name>A0A4P2VDM5_9ARCH</name>
<dbReference type="PROSITE" id="PS00105">
    <property type="entry name" value="AA_TRANSFER_CLASS_1"/>
    <property type="match status" value="1"/>
</dbReference>
<keyword evidence="6" id="KW-0663">Pyridoxal phosphate</keyword>
<dbReference type="GeneID" id="55584600"/>
<dbReference type="InterPro" id="IPR004838">
    <property type="entry name" value="NHTrfase_class1_PyrdxlP-BS"/>
</dbReference>
<dbReference type="PANTHER" id="PTHR46383:SF1">
    <property type="entry name" value="ASPARTATE AMINOTRANSFERASE"/>
    <property type="match status" value="1"/>
</dbReference>
<comment type="cofactor">
    <cofactor evidence="1 7">
        <name>pyridoxal 5'-phosphate</name>
        <dbReference type="ChEBI" id="CHEBI:597326"/>
    </cofactor>
</comment>
<reference evidence="9 10" key="1">
    <citation type="journal article" date="2019" name="ISME J.">
        <title>Isolation and characterization of a thermophilic sulfur- and iron-reducing thaumarchaeote from a terrestrial acidic hot spring.</title>
        <authorList>
            <person name="Kato S."/>
            <person name="Itoh T."/>
            <person name="Yuki M."/>
            <person name="Nagamori M."/>
            <person name="Ohnishi M."/>
            <person name="Uematsu K."/>
            <person name="Suzuki K."/>
            <person name="Takashina T."/>
            <person name="Ohkuma M."/>
        </authorList>
    </citation>
    <scope>NUCLEOTIDE SEQUENCE [LARGE SCALE GENOMIC DNA]</scope>
    <source>
        <strain evidence="9 10">NAS-02</strain>
    </source>
</reference>
<dbReference type="Gene3D" id="3.90.1150.10">
    <property type="entry name" value="Aspartate Aminotransferase, domain 1"/>
    <property type="match status" value="1"/>
</dbReference>
<dbReference type="InterPro" id="IPR015421">
    <property type="entry name" value="PyrdxlP-dep_Trfase_major"/>
</dbReference>
<evidence type="ECO:0000256" key="6">
    <source>
        <dbReference type="ARBA" id="ARBA00022898"/>
    </source>
</evidence>
<evidence type="ECO:0000313" key="9">
    <source>
        <dbReference type="EMBL" id="BBE42177.1"/>
    </source>
</evidence>
<dbReference type="PANTHER" id="PTHR46383">
    <property type="entry name" value="ASPARTATE AMINOTRANSFERASE"/>
    <property type="match status" value="1"/>
</dbReference>
<accession>A0A4P2VDM5</accession>
<dbReference type="InterPro" id="IPR004839">
    <property type="entry name" value="Aminotransferase_I/II_large"/>
</dbReference>
<dbReference type="InterPro" id="IPR015424">
    <property type="entry name" value="PyrdxlP-dep_Trfase"/>
</dbReference>
<dbReference type="AlphaFoldDB" id="A0A4P2VDM5"/>
<dbReference type="Proteomes" id="UP000509448">
    <property type="component" value="Chromosome"/>
</dbReference>
<organism evidence="9 10">
    <name type="scientific">Conexivisphaera calida</name>
    <dbReference type="NCBI Taxonomy" id="1874277"/>
    <lineage>
        <taxon>Archaea</taxon>
        <taxon>Nitrososphaerota</taxon>
        <taxon>Conexivisphaeria</taxon>
        <taxon>Conexivisphaerales</taxon>
        <taxon>Conexivisphaeraceae</taxon>
        <taxon>Conexivisphaera</taxon>
    </lineage>
</organism>
<dbReference type="KEGG" id="ccai:NAS2_0788"/>
<sequence length="378" mass="42535">MLLRRIPESPTLGMMYRVIEMKSRGIEVHSLAPGEPYFPTPAEIIEAAHRAMLEGRTHYVEALGIREVREAIARKVRRINGIRAEVDEVAFMPDKYALAAVLQALVDRGGEVLVPDPGYFYSEPVILAGGRPVRYRLAEDFSLDMDEIRRGMSDRTRAIVVNSPANPTAKVFRRGDLEELYELARERGVRIVSDEAYEDIIFEGRHFSPGSLEDSPEHVISVFSLSKSFSMTGWRAGYLVASRRLLALVSKYVEHTMSCFPPFIEVAAAHALDNQERLVAPIREECSRRRKIVVEALGGIDHLEVNPIEGTFYAFPKYDLEVGSVKLAERLLRERRVAVVPGIGFGPSGEGRFRISFCQREEELVRGLEGLRGFFGAR</sequence>
<comment type="similarity">
    <text evidence="2 7">Belongs to the class-I pyridoxal-phosphate-dependent aminotransferase family.</text>
</comment>
<dbReference type="GO" id="GO:0030170">
    <property type="term" value="F:pyridoxal phosphate binding"/>
    <property type="evidence" value="ECO:0007669"/>
    <property type="project" value="InterPro"/>
</dbReference>
<dbReference type="InterPro" id="IPR050596">
    <property type="entry name" value="AspAT/PAT-like"/>
</dbReference>
<keyword evidence="10" id="KW-1185">Reference proteome</keyword>
<dbReference type="RefSeq" id="WP_174448435.1">
    <property type="nucleotide sequence ID" value="NZ_AP018732.1"/>
</dbReference>
<comment type="subunit">
    <text evidence="3">Homodimer.</text>
</comment>
<dbReference type="GO" id="GO:0006520">
    <property type="term" value="P:amino acid metabolic process"/>
    <property type="evidence" value="ECO:0007669"/>
    <property type="project" value="InterPro"/>
</dbReference>
<evidence type="ECO:0000259" key="8">
    <source>
        <dbReference type="Pfam" id="PF00155"/>
    </source>
</evidence>
<dbReference type="OrthoDB" id="372018at2157"/>
<dbReference type="Gene3D" id="3.40.640.10">
    <property type="entry name" value="Type I PLP-dependent aspartate aminotransferase-like (Major domain)"/>
    <property type="match status" value="1"/>
</dbReference>
<evidence type="ECO:0000256" key="5">
    <source>
        <dbReference type="ARBA" id="ARBA00022679"/>
    </source>
</evidence>
<evidence type="ECO:0000256" key="4">
    <source>
        <dbReference type="ARBA" id="ARBA00022576"/>
    </source>
</evidence>
<dbReference type="EC" id="2.6.1.-" evidence="7"/>
<evidence type="ECO:0000256" key="2">
    <source>
        <dbReference type="ARBA" id="ARBA00007441"/>
    </source>
</evidence>
<keyword evidence="4 7" id="KW-0032">Aminotransferase</keyword>
<dbReference type="InterPro" id="IPR015422">
    <property type="entry name" value="PyrdxlP-dep_Trfase_small"/>
</dbReference>
<dbReference type="Pfam" id="PF00155">
    <property type="entry name" value="Aminotran_1_2"/>
    <property type="match status" value="1"/>
</dbReference>
<evidence type="ECO:0000256" key="1">
    <source>
        <dbReference type="ARBA" id="ARBA00001933"/>
    </source>
</evidence>
<evidence type="ECO:0000256" key="3">
    <source>
        <dbReference type="ARBA" id="ARBA00011738"/>
    </source>
</evidence>
<keyword evidence="5 7" id="KW-0808">Transferase</keyword>
<proteinExistence type="inferred from homology"/>
<dbReference type="CDD" id="cd00609">
    <property type="entry name" value="AAT_like"/>
    <property type="match status" value="1"/>
</dbReference>
<dbReference type="GO" id="GO:0008483">
    <property type="term" value="F:transaminase activity"/>
    <property type="evidence" value="ECO:0007669"/>
    <property type="project" value="UniProtKB-KW"/>
</dbReference>
<evidence type="ECO:0000256" key="7">
    <source>
        <dbReference type="RuleBase" id="RU000481"/>
    </source>
</evidence>